<keyword evidence="6 8" id="KW-0503">Monooxygenase</keyword>
<keyword evidence="4 8" id="KW-0560">Oxidoreductase</keyword>
<keyword evidence="14" id="KW-1185">Reference proteome</keyword>
<evidence type="ECO:0008006" key="15">
    <source>
        <dbReference type="Google" id="ProtNLM"/>
    </source>
</evidence>
<dbReference type="InterPro" id="IPR050196">
    <property type="entry name" value="Cytochrome_P450_Monoox"/>
</dbReference>
<dbReference type="GO" id="GO:0016705">
    <property type="term" value="F:oxidoreductase activity, acting on paired donors, with incorporation or reduction of molecular oxygen"/>
    <property type="evidence" value="ECO:0007669"/>
    <property type="project" value="InterPro"/>
</dbReference>
<evidence type="ECO:0000256" key="8">
    <source>
        <dbReference type="RuleBase" id="RU000461"/>
    </source>
</evidence>
<dbReference type="Pfam" id="PF00067">
    <property type="entry name" value="p450"/>
    <property type="match status" value="1"/>
</dbReference>
<dbReference type="PRINTS" id="PR00463">
    <property type="entry name" value="EP450I"/>
</dbReference>
<sequence length="505" mass="57477">MLTIFVYAIIIALVILGLVVYFSLIHKEKQVYNILKSQNIPGEPFVPIIGQLPKMREYSKADKSMEYHVDLQSKYGSVYLVSFGPVIRLVIIQPNLIADVLKKYTKFYVKPPLFRTVFMSIMGEHNLLVIEGDAHDRARKMLNPAFHFINLQSMVSIMIKQTALAVDKWGKTANTVDLQKELNSLTLSIIASSAFGQAFETNAKAKDVILNSAVSVLDAIYYRSADVPINQMPFLNKLPLFKKQVIDQGSKRIAEIVQQMVNERRMGTNQSLCNGNDLLDLLLTARDQDGKGFNEQEIKDEAMAFVLAGHETTGNLMVWCMYILMTHSDVYQDCCDEVDRVLKDQPLNNAQLNELHIIEAVLQETLRLYPPAPFIVRQCIYEHSIGSGENQIRLPVGATVLLNTYALHRSAQYWRDPLSFDYKRWMRNVDGVKPKLSHPFCYLPFSAGNRNCIGQNFAMLEAKVILAMLVQRLHFEIVPGQKIVPILRITMKTKYGLQAKITRRF</sequence>
<evidence type="ECO:0000313" key="12">
    <source>
        <dbReference type="EMBL" id="CAF3756090.1"/>
    </source>
</evidence>
<evidence type="ECO:0000256" key="1">
    <source>
        <dbReference type="ARBA" id="ARBA00010617"/>
    </source>
</evidence>
<keyword evidence="9" id="KW-1133">Transmembrane helix</keyword>
<dbReference type="Proteomes" id="UP000663829">
    <property type="component" value="Unassembled WGS sequence"/>
</dbReference>
<dbReference type="Proteomes" id="UP000681722">
    <property type="component" value="Unassembled WGS sequence"/>
</dbReference>
<dbReference type="Gene3D" id="1.10.630.10">
    <property type="entry name" value="Cytochrome P450"/>
    <property type="match status" value="1"/>
</dbReference>
<dbReference type="PROSITE" id="PS00086">
    <property type="entry name" value="CYTOCHROME_P450"/>
    <property type="match status" value="1"/>
</dbReference>
<comment type="cofactor">
    <cofactor evidence="7">
        <name>heme</name>
        <dbReference type="ChEBI" id="CHEBI:30413"/>
    </cofactor>
</comment>
<dbReference type="Proteomes" id="UP000682733">
    <property type="component" value="Unassembled WGS sequence"/>
</dbReference>
<proteinExistence type="inferred from homology"/>
<reference evidence="10" key="1">
    <citation type="submission" date="2021-02" db="EMBL/GenBank/DDBJ databases">
        <authorList>
            <person name="Nowell W R."/>
        </authorList>
    </citation>
    <scope>NUCLEOTIDE SEQUENCE</scope>
</reference>
<comment type="caution">
    <text evidence="10">The sequence shown here is derived from an EMBL/GenBank/DDBJ whole genome shotgun (WGS) entry which is preliminary data.</text>
</comment>
<evidence type="ECO:0000256" key="3">
    <source>
        <dbReference type="ARBA" id="ARBA00022723"/>
    </source>
</evidence>
<evidence type="ECO:0000256" key="4">
    <source>
        <dbReference type="ARBA" id="ARBA00023002"/>
    </source>
</evidence>
<comment type="similarity">
    <text evidence="1 8">Belongs to the cytochrome P450 family.</text>
</comment>
<evidence type="ECO:0000256" key="9">
    <source>
        <dbReference type="SAM" id="Phobius"/>
    </source>
</evidence>
<evidence type="ECO:0000313" key="11">
    <source>
        <dbReference type="EMBL" id="CAF1234717.1"/>
    </source>
</evidence>
<dbReference type="PANTHER" id="PTHR24291">
    <property type="entry name" value="CYTOCHROME P450 FAMILY 4"/>
    <property type="match status" value="1"/>
</dbReference>
<keyword evidence="9" id="KW-0472">Membrane</keyword>
<evidence type="ECO:0000313" key="14">
    <source>
        <dbReference type="Proteomes" id="UP000663829"/>
    </source>
</evidence>
<dbReference type="InterPro" id="IPR017972">
    <property type="entry name" value="Cyt_P450_CS"/>
</dbReference>
<dbReference type="SUPFAM" id="SSF48264">
    <property type="entry name" value="Cytochrome P450"/>
    <property type="match status" value="1"/>
</dbReference>
<gene>
    <name evidence="10" type="ORF">GPM918_LOCUS12887</name>
    <name evidence="11" type="ORF">OVA965_LOCUS25549</name>
    <name evidence="12" type="ORF">SRO942_LOCUS12887</name>
    <name evidence="13" type="ORF">TMI583_LOCUS26284</name>
</gene>
<dbReference type="InterPro" id="IPR002401">
    <property type="entry name" value="Cyt_P450_E_grp-I"/>
</dbReference>
<feature type="transmembrane region" description="Helical" evidence="9">
    <location>
        <begin position="6"/>
        <end position="25"/>
    </location>
</feature>
<dbReference type="EMBL" id="CAJOBC010002877">
    <property type="protein sequence ID" value="CAF3756090.1"/>
    <property type="molecule type" value="Genomic_DNA"/>
</dbReference>
<protein>
    <recommendedName>
        <fullName evidence="15">Cytochrome P450</fullName>
    </recommendedName>
</protein>
<feature type="binding site" description="axial binding residue" evidence="7">
    <location>
        <position position="452"/>
    </location>
    <ligand>
        <name>heme</name>
        <dbReference type="ChEBI" id="CHEBI:30413"/>
    </ligand>
    <ligandPart>
        <name>Fe</name>
        <dbReference type="ChEBI" id="CHEBI:18248"/>
    </ligandPart>
</feature>
<evidence type="ECO:0000256" key="2">
    <source>
        <dbReference type="ARBA" id="ARBA00022617"/>
    </source>
</evidence>
<dbReference type="EMBL" id="CAJNOK010015923">
    <property type="protein sequence ID" value="CAF1234717.1"/>
    <property type="molecule type" value="Genomic_DNA"/>
</dbReference>
<dbReference type="OrthoDB" id="1470350at2759"/>
<keyword evidence="9" id="KW-0812">Transmembrane</keyword>
<dbReference type="PANTHER" id="PTHR24291:SF50">
    <property type="entry name" value="BIFUNCTIONAL ALBAFLAVENONE MONOOXYGENASE_TERPENE SYNTHASE"/>
    <property type="match status" value="1"/>
</dbReference>
<dbReference type="EMBL" id="CAJOBA010037474">
    <property type="protein sequence ID" value="CAF4042806.1"/>
    <property type="molecule type" value="Genomic_DNA"/>
</dbReference>
<dbReference type="EMBL" id="CAJNOQ010002877">
    <property type="protein sequence ID" value="CAF0983725.1"/>
    <property type="molecule type" value="Genomic_DNA"/>
</dbReference>
<name>A0A814FJI8_9BILA</name>
<dbReference type="GO" id="GO:0005506">
    <property type="term" value="F:iron ion binding"/>
    <property type="evidence" value="ECO:0007669"/>
    <property type="project" value="InterPro"/>
</dbReference>
<evidence type="ECO:0000256" key="7">
    <source>
        <dbReference type="PIRSR" id="PIRSR602401-1"/>
    </source>
</evidence>
<dbReference type="InterPro" id="IPR036396">
    <property type="entry name" value="Cyt_P450_sf"/>
</dbReference>
<dbReference type="AlphaFoldDB" id="A0A814FJI8"/>
<keyword evidence="3 7" id="KW-0479">Metal-binding</keyword>
<dbReference type="Proteomes" id="UP000677228">
    <property type="component" value="Unassembled WGS sequence"/>
</dbReference>
<organism evidence="10 14">
    <name type="scientific">Didymodactylos carnosus</name>
    <dbReference type="NCBI Taxonomy" id="1234261"/>
    <lineage>
        <taxon>Eukaryota</taxon>
        <taxon>Metazoa</taxon>
        <taxon>Spiralia</taxon>
        <taxon>Gnathifera</taxon>
        <taxon>Rotifera</taxon>
        <taxon>Eurotatoria</taxon>
        <taxon>Bdelloidea</taxon>
        <taxon>Philodinida</taxon>
        <taxon>Philodinidae</taxon>
        <taxon>Didymodactylos</taxon>
    </lineage>
</organism>
<keyword evidence="5 7" id="KW-0408">Iron</keyword>
<keyword evidence="2 7" id="KW-0349">Heme</keyword>
<dbReference type="GO" id="GO:0020037">
    <property type="term" value="F:heme binding"/>
    <property type="evidence" value="ECO:0007669"/>
    <property type="project" value="InterPro"/>
</dbReference>
<evidence type="ECO:0000256" key="6">
    <source>
        <dbReference type="ARBA" id="ARBA00023033"/>
    </source>
</evidence>
<dbReference type="GO" id="GO:0004497">
    <property type="term" value="F:monooxygenase activity"/>
    <property type="evidence" value="ECO:0007669"/>
    <property type="project" value="UniProtKB-KW"/>
</dbReference>
<dbReference type="InterPro" id="IPR001128">
    <property type="entry name" value="Cyt_P450"/>
</dbReference>
<evidence type="ECO:0000313" key="13">
    <source>
        <dbReference type="EMBL" id="CAF4042806.1"/>
    </source>
</evidence>
<evidence type="ECO:0000256" key="5">
    <source>
        <dbReference type="ARBA" id="ARBA00023004"/>
    </source>
</evidence>
<accession>A0A814FJI8</accession>
<dbReference type="PRINTS" id="PR00385">
    <property type="entry name" value="P450"/>
</dbReference>
<evidence type="ECO:0000313" key="10">
    <source>
        <dbReference type="EMBL" id="CAF0983725.1"/>
    </source>
</evidence>